<dbReference type="Proteomes" id="UP001314205">
    <property type="component" value="Unassembled WGS sequence"/>
</dbReference>
<keyword evidence="1" id="KW-0540">Nuclease</keyword>
<keyword evidence="5" id="KW-0460">Magnesium</keyword>
<protein>
    <recommendedName>
        <fullName evidence="11">GAG-pre-integrase domain-containing protein</fullName>
    </recommendedName>
</protein>
<sequence>MFQNFNNKKSHVSIANNTYLDSEGSGKFIIPCFNIEIGDMLVLKLATKLLSVSRLIKSGYVLVFDKKGCHFYKVRDCKVTGKVHGHAADISGVYKLDSITPGGNTSQPIGCSLGLLKNRVQEKQSAMLVSSELWHKRPGHMNYGGMCTLRQKKALIFQNEEHELSGCVAYLKGKQVSKAYPSGEGKWATSRLELIHSEICGPMPVKSWGGAKYMLTLTDDYSRKSWMYLLQEKNQNLTQPNNSMGDTVISSEGSDINIKNDETGQEYRTNTVHLKKVEGQWKIYDHDKEVQIDNCLKDKRNADLDKLVAKYREVEENANRQTKKNKSLKTNYKKEKKKVENSKRSGAGADVVFEPKLWYFKELIFFDDQIEPRASCSNINDEEEDLRDEGNEEQDSINCNYRQAS</sequence>
<evidence type="ECO:0000313" key="13">
    <source>
        <dbReference type="Proteomes" id="UP001314205"/>
    </source>
</evidence>
<keyword evidence="8" id="KW-0808">Transferase</keyword>
<evidence type="ECO:0000256" key="9">
    <source>
        <dbReference type="ARBA" id="ARBA00023172"/>
    </source>
</evidence>
<evidence type="ECO:0000256" key="8">
    <source>
        <dbReference type="ARBA" id="ARBA00022932"/>
    </source>
</evidence>
<name>A0AAV1L1N4_9NEOP</name>
<evidence type="ECO:0000256" key="1">
    <source>
        <dbReference type="ARBA" id="ARBA00022722"/>
    </source>
</evidence>
<evidence type="ECO:0000256" key="7">
    <source>
        <dbReference type="ARBA" id="ARBA00022918"/>
    </source>
</evidence>
<proteinExistence type="predicted"/>
<reference evidence="12 13" key="1">
    <citation type="submission" date="2023-11" db="EMBL/GenBank/DDBJ databases">
        <authorList>
            <person name="Hedman E."/>
            <person name="Englund M."/>
            <person name="Stromberg M."/>
            <person name="Nyberg Akerstrom W."/>
            <person name="Nylinder S."/>
            <person name="Jareborg N."/>
            <person name="Kallberg Y."/>
            <person name="Kronander E."/>
        </authorList>
    </citation>
    <scope>NUCLEOTIDE SEQUENCE [LARGE SCALE GENOMIC DNA]</scope>
</reference>
<evidence type="ECO:0000256" key="4">
    <source>
        <dbReference type="ARBA" id="ARBA00022801"/>
    </source>
</evidence>
<keyword evidence="4" id="KW-0378">Hydrolase</keyword>
<dbReference type="PANTHER" id="PTHR42648:SF11">
    <property type="entry name" value="TRANSPOSON TY4-P GAG-POL POLYPROTEIN"/>
    <property type="match status" value="1"/>
</dbReference>
<evidence type="ECO:0000313" key="12">
    <source>
        <dbReference type="EMBL" id="CAK1587942.1"/>
    </source>
</evidence>
<feature type="compositionally biased region" description="Polar residues" evidence="10">
    <location>
        <begin position="396"/>
        <end position="405"/>
    </location>
</feature>
<dbReference type="GO" id="GO:0015074">
    <property type="term" value="P:DNA integration"/>
    <property type="evidence" value="ECO:0007669"/>
    <property type="project" value="UniProtKB-KW"/>
</dbReference>
<evidence type="ECO:0000256" key="3">
    <source>
        <dbReference type="ARBA" id="ARBA00022759"/>
    </source>
</evidence>
<gene>
    <name evidence="12" type="ORF">PARMNEM_LOCUS8642</name>
</gene>
<dbReference type="GO" id="GO:0003964">
    <property type="term" value="F:RNA-directed DNA polymerase activity"/>
    <property type="evidence" value="ECO:0007669"/>
    <property type="project" value="UniProtKB-KW"/>
</dbReference>
<dbReference type="GO" id="GO:0006310">
    <property type="term" value="P:DNA recombination"/>
    <property type="evidence" value="ECO:0007669"/>
    <property type="project" value="UniProtKB-KW"/>
</dbReference>
<dbReference type="InterPro" id="IPR039537">
    <property type="entry name" value="Retrotran_Ty1/copia-like"/>
</dbReference>
<feature type="compositionally biased region" description="Acidic residues" evidence="10">
    <location>
        <begin position="380"/>
        <end position="395"/>
    </location>
</feature>
<dbReference type="InterPro" id="IPR012337">
    <property type="entry name" value="RNaseH-like_sf"/>
</dbReference>
<evidence type="ECO:0000256" key="5">
    <source>
        <dbReference type="ARBA" id="ARBA00022842"/>
    </source>
</evidence>
<evidence type="ECO:0000256" key="2">
    <source>
        <dbReference type="ARBA" id="ARBA00022723"/>
    </source>
</evidence>
<dbReference type="AlphaFoldDB" id="A0AAV1L1N4"/>
<dbReference type="GO" id="GO:0046872">
    <property type="term" value="F:metal ion binding"/>
    <property type="evidence" value="ECO:0007669"/>
    <property type="project" value="UniProtKB-KW"/>
</dbReference>
<dbReference type="PANTHER" id="PTHR42648">
    <property type="entry name" value="TRANSPOSASE, PUTATIVE-RELATED"/>
    <property type="match status" value="1"/>
</dbReference>
<keyword evidence="7" id="KW-0695">RNA-directed DNA polymerase</keyword>
<keyword evidence="8" id="KW-0239">DNA-directed DNA polymerase</keyword>
<feature type="domain" description="GAG-pre-integrase" evidence="11">
    <location>
        <begin position="127"/>
        <end position="175"/>
    </location>
</feature>
<dbReference type="EMBL" id="CAVLGL010000082">
    <property type="protein sequence ID" value="CAK1587942.1"/>
    <property type="molecule type" value="Genomic_DNA"/>
</dbReference>
<dbReference type="GO" id="GO:0004519">
    <property type="term" value="F:endonuclease activity"/>
    <property type="evidence" value="ECO:0007669"/>
    <property type="project" value="UniProtKB-KW"/>
</dbReference>
<evidence type="ECO:0000259" key="11">
    <source>
        <dbReference type="Pfam" id="PF13976"/>
    </source>
</evidence>
<keyword evidence="6" id="KW-0229">DNA integration</keyword>
<keyword evidence="13" id="KW-1185">Reference proteome</keyword>
<keyword evidence="3" id="KW-0255">Endonuclease</keyword>
<keyword evidence="8" id="KW-0548">Nucleotidyltransferase</keyword>
<comment type="caution">
    <text evidence="12">The sequence shown here is derived from an EMBL/GenBank/DDBJ whole genome shotgun (WGS) entry which is preliminary data.</text>
</comment>
<keyword evidence="9" id="KW-0233">DNA recombination</keyword>
<evidence type="ECO:0000256" key="10">
    <source>
        <dbReference type="SAM" id="MobiDB-lite"/>
    </source>
</evidence>
<accession>A0AAV1L1N4</accession>
<dbReference type="InterPro" id="IPR025724">
    <property type="entry name" value="GAG-pre-integrase_dom"/>
</dbReference>
<feature type="region of interest" description="Disordered" evidence="10">
    <location>
        <begin position="316"/>
        <end position="345"/>
    </location>
</feature>
<evidence type="ECO:0000256" key="6">
    <source>
        <dbReference type="ARBA" id="ARBA00022908"/>
    </source>
</evidence>
<keyword evidence="2" id="KW-0479">Metal-binding</keyword>
<dbReference type="Pfam" id="PF13976">
    <property type="entry name" value="gag_pre-integrs"/>
    <property type="match status" value="1"/>
</dbReference>
<feature type="region of interest" description="Disordered" evidence="10">
    <location>
        <begin position="377"/>
        <end position="405"/>
    </location>
</feature>
<dbReference type="Gene3D" id="3.30.420.10">
    <property type="entry name" value="Ribonuclease H-like superfamily/Ribonuclease H"/>
    <property type="match status" value="1"/>
</dbReference>
<dbReference type="GO" id="GO:0003887">
    <property type="term" value="F:DNA-directed DNA polymerase activity"/>
    <property type="evidence" value="ECO:0007669"/>
    <property type="project" value="UniProtKB-KW"/>
</dbReference>
<dbReference type="GO" id="GO:0016787">
    <property type="term" value="F:hydrolase activity"/>
    <property type="evidence" value="ECO:0007669"/>
    <property type="project" value="UniProtKB-KW"/>
</dbReference>
<dbReference type="InterPro" id="IPR036397">
    <property type="entry name" value="RNaseH_sf"/>
</dbReference>
<organism evidence="12 13">
    <name type="scientific">Parnassius mnemosyne</name>
    <name type="common">clouded apollo</name>
    <dbReference type="NCBI Taxonomy" id="213953"/>
    <lineage>
        <taxon>Eukaryota</taxon>
        <taxon>Metazoa</taxon>
        <taxon>Ecdysozoa</taxon>
        <taxon>Arthropoda</taxon>
        <taxon>Hexapoda</taxon>
        <taxon>Insecta</taxon>
        <taxon>Pterygota</taxon>
        <taxon>Neoptera</taxon>
        <taxon>Endopterygota</taxon>
        <taxon>Lepidoptera</taxon>
        <taxon>Glossata</taxon>
        <taxon>Ditrysia</taxon>
        <taxon>Papilionoidea</taxon>
        <taxon>Papilionidae</taxon>
        <taxon>Parnassiinae</taxon>
        <taxon>Parnassini</taxon>
        <taxon>Parnassius</taxon>
        <taxon>Driopa</taxon>
    </lineage>
</organism>
<dbReference type="SUPFAM" id="SSF53098">
    <property type="entry name" value="Ribonuclease H-like"/>
    <property type="match status" value="1"/>
</dbReference>
<dbReference type="GO" id="GO:0003676">
    <property type="term" value="F:nucleic acid binding"/>
    <property type="evidence" value="ECO:0007669"/>
    <property type="project" value="InterPro"/>
</dbReference>